<dbReference type="EMBL" id="ML986580">
    <property type="protein sequence ID" value="KAF2270063.1"/>
    <property type="molecule type" value="Genomic_DNA"/>
</dbReference>
<feature type="region of interest" description="Disordered" evidence="1">
    <location>
        <begin position="1"/>
        <end position="41"/>
    </location>
</feature>
<comment type="caution">
    <text evidence="2">The sequence shown here is derived from an EMBL/GenBank/DDBJ whole genome shotgun (WGS) entry which is preliminary data.</text>
</comment>
<evidence type="ECO:0000313" key="2">
    <source>
        <dbReference type="EMBL" id="KAF2270063.1"/>
    </source>
</evidence>
<reference evidence="3" key="1">
    <citation type="journal article" date="2020" name="Stud. Mycol.">
        <title>101 Dothideomycetes genomes: A test case for predicting lifestyles and emergence of pathogens.</title>
        <authorList>
            <person name="Haridas S."/>
            <person name="Albert R."/>
            <person name="Binder M."/>
            <person name="Bloem J."/>
            <person name="LaButti K."/>
            <person name="Salamov A."/>
            <person name="Andreopoulos B."/>
            <person name="Baker S."/>
            <person name="Barry K."/>
            <person name="Bills G."/>
            <person name="Bluhm B."/>
            <person name="Cannon C."/>
            <person name="Castanera R."/>
            <person name="Culley D."/>
            <person name="Daum C."/>
            <person name="Ezra D."/>
            <person name="Gonzalez J."/>
            <person name="Henrissat B."/>
            <person name="Kuo A."/>
            <person name="Liang C."/>
            <person name="Lipzen A."/>
            <person name="Lutzoni F."/>
            <person name="Magnuson J."/>
            <person name="Mondo S."/>
            <person name="Nolan M."/>
            <person name="Ohm R."/>
            <person name="Pangilinan J."/>
            <person name="Park H.-J."/>
            <person name="Ramirez L."/>
            <person name="Alfaro M."/>
            <person name="Sun H."/>
            <person name="Tritt A."/>
            <person name="Yoshinaga Y."/>
            <person name="Zwiers L.-H."/>
            <person name="Turgeon B."/>
            <person name="Goodwin S."/>
            <person name="Spatafora J."/>
            <person name="Crous P."/>
            <person name="Grigoriev I."/>
        </authorList>
    </citation>
    <scope>NUCLEOTIDE SEQUENCE [LARGE SCALE GENOMIC DNA]</scope>
    <source>
        <strain evidence="3">CBS 304.66</strain>
    </source>
</reference>
<keyword evidence="3" id="KW-1185">Reference proteome</keyword>
<evidence type="ECO:0000313" key="3">
    <source>
        <dbReference type="Proteomes" id="UP000800093"/>
    </source>
</evidence>
<name>A0A9P4NBC5_9PLEO</name>
<protein>
    <submittedName>
        <fullName evidence="2">Uncharacterized protein</fullName>
    </submittedName>
</protein>
<dbReference type="AlphaFoldDB" id="A0A9P4NBC5"/>
<accession>A0A9P4NBC5</accession>
<organism evidence="2 3">
    <name type="scientific">Lojkania enalia</name>
    <dbReference type="NCBI Taxonomy" id="147567"/>
    <lineage>
        <taxon>Eukaryota</taxon>
        <taxon>Fungi</taxon>
        <taxon>Dikarya</taxon>
        <taxon>Ascomycota</taxon>
        <taxon>Pezizomycotina</taxon>
        <taxon>Dothideomycetes</taxon>
        <taxon>Pleosporomycetidae</taxon>
        <taxon>Pleosporales</taxon>
        <taxon>Pleosporales incertae sedis</taxon>
        <taxon>Lojkania</taxon>
    </lineage>
</organism>
<dbReference type="Proteomes" id="UP000800093">
    <property type="component" value="Unassembled WGS sequence"/>
</dbReference>
<sequence length="160" mass="17033">MGGRPGQARTDLASKASKAFTAADSGQRGHRGPGQQQPQQLAVRCVDPGAWRGDVWTAPLSLDDDEDDRGRGGMGVGRFLAPRFAWTPVLQPAAEEKEQGEATDSTCYRTVQCQTRRLACVGALPCSASLSSAAGGMVHHVVRCLRWIFVRSAEKAQGPG</sequence>
<proteinExistence type="predicted"/>
<gene>
    <name evidence="2" type="ORF">CC78DRAFT_539326</name>
</gene>
<evidence type="ECO:0000256" key="1">
    <source>
        <dbReference type="SAM" id="MobiDB-lite"/>
    </source>
</evidence>